<dbReference type="InterPro" id="IPR003783">
    <property type="entry name" value="Regulatory_RecX"/>
</dbReference>
<keyword evidence="9" id="KW-1185">Reference proteome</keyword>
<evidence type="ECO:0000256" key="1">
    <source>
        <dbReference type="ARBA" id="ARBA00004496"/>
    </source>
</evidence>
<comment type="caution">
    <text evidence="8">The sequence shown here is derived from an EMBL/GenBank/DDBJ whole genome shotgun (WGS) entry which is preliminary data.</text>
</comment>
<proteinExistence type="inferred from homology"/>
<dbReference type="RefSeq" id="WP_344781090.1">
    <property type="nucleotide sequence ID" value="NZ_BAABAF010000003.1"/>
</dbReference>
<dbReference type="PANTHER" id="PTHR33602:SF1">
    <property type="entry name" value="REGULATORY PROTEIN RECX FAMILY PROTEIN"/>
    <property type="match status" value="1"/>
</dbReference>
<evidence type="ECO:0000256" key="2">
    <source>
        <dbReference type="ARBA" id="ARBA00009695"/>
    </source>
</evidence>
<comment type="function">
    <text evidence="5">Modulates RecA activity.</text>
</comment>
<feature type="compositionally biased region" description="Low complexity" evidence="6">
    <location>
        <begin position="35"/>
        <end position="54"/>
    </location>
</feature>
<feature type="region of interest" description="Disordered" evidence="6">
    <location>
        <begin position="25"/>
        <end position="84"/>
    </location>
</feature>
<dbReference type="InterPro" id="IPR036388">
    <property type="entry name" value="WH-like_DNA-bd_sf"/>
</dbReference>
<dbReference type="PANTHER" id="PTHR33602">
    <property type="entry name" value="REGULATORY PROTEIN RECX FAMILY PROTEIN"/>
    <property type="match status" value="1"/>
</dbReference>
<sequence>MVVWTDDGSAGDEAERLAPVIPLFGATRPAPAPAAPARAAERAVAAHPGAAPEAAPERASEPSRARAPRSAPEPAPSWHSTWDGAGAAGIEEEEDVDAETATAREAAEAALLRKLRTRQLSLSEARSVLISHDLDEAGIQVVLERLRRNGYLDDAGLAEQLVRAAVERKGQGRQVIARTLAQRGIRRDVADAALAELPDDDAERALEFARSKARAMARLDRDTALRRLSSQLARRGYPGSVALSAAREALDELHLRR</sequence>
<name>A0ABP7G8C8_9MICO</name>
<keyword evidence="4 5" id="KW-0963">Cytoplasm</keyword>
<dbReference type="Gene3D" id="1.10.10.10">
    <property type="entry name" value="Winged helix-like DNA-binding domain superfamily/Winged helix DNA-binding domain"/>
    <property type="match status" value="1"/>
</dbReference>
<comment type="subcellular location">
    <subcellularLocation>
        <location evidence="1 5">Cytoplasm</location>
    </subcellularLocation>
</comment>
<comment type="similarity">
    <text evidence="2 5">Belongs to the RecX family.</text>
</comment>
<evidence type="ECO:0000256" key="3">
    <source>
        <dbReference type="ARBA" id="ARBA00018111"/>
    </source>
</evidence>
<dbReference type="HAMAP" id="MF_01114">
    <property type="entry name" value="RecX"/>
    <property type="match status" value="1"/>
</dbReference>
<evidence type="ECO:0000256" key="5">
    <source>
        <dbReference type="HAMAP-Rule" id="MF_01114"/>
    </source>
</evidence>
<evidence type="ECO:0000256" key="6">
    <source>
        <dbReference type="SAM" id="MobiDB-lite"/>
    </source>
</evidence>
<evidence type="ECO:0000313" key="9">
    <source>
        <dbReference type="Proteomes" id="UP001500540"/>
    </source>
</evidence>
<reference evidence="9" key="1">
    <citation type="journal article" date="2019" name="Int. J. Syst. Evol. Microbiol.">
        <title>The Global Catalogue of Microorganisms (GCM) 10K type strain sequencing project: providing services to taxonomists for standard genome sequencing and annotation.</title>
        <authorList>
            <consortium name="The Broad Institute Genomics Platform"/>
            <consortium name="The Broad Institute Genome Sequencing Center for Infectious Disease"/>
            <person name="Wu L."/>
            <person name="Ma J."/>
        </authorList>
    </citation>
    <scope>NUCLEOTIDE SEQUENCE [LARGE SCALE GENOMIC DNA]</scope>
    <source>
        <strain evidence="9">JCM 16950</strain>
    </source>
</reference>
<evidence type="ECO:0000313" key="8">
    <source>
        <dbReference type="EMBL" id="GAA3759008.1"/>
    </source>
</evidence>
<feature type="domain" description="RecX second three-helical" evidence="7">
    <location>
        <begin position="153"/>
        <end position="194"/>
    </location>
</feature>
<dbReference type="Proteomes" id="UP001500540">
    <property type="component" value="Unassembled WGS sequence"/>
</dbReference>
<dbReference type="EMBL" id="BAABAF010000003">
    <property type="protein sequence ID" value="GAA3759008.1"/>
    <property type="molecule type" value="Genomic_DNA"/>
</dbReference>
<dbReference type="Pfam" id="PF02631">
    <property type="entry name" value="RecX_HTH2"/>
    <property type="match status" value="1"/>
</dbReference>
<organism evidence="8 9">
    <name type="scientific">Microbacterium kribbense</name>
    <dbReference type="NCBI Taxonomy" id="433645"/>
    <lineage>
        <taxon>Bacteria</taxon>
        <taxon>Bacillati</taxon>
        <taxon>Actinomycetota</taxon>
        <taxon>Actinomycetes</taxon>
        <taxon>Micrococcales</taxon>
        <taxon>Microbacteriaceae</taxon>
        <taxon>Microbacterium</taxon>
    </lineage>
</organism>
<accession>A0ABP7G8C8</accession>
<evidence type="ECO:0000256" key="4">
    <source>
        <dbReference type="ARBA" id="ARBA00022490"/>
    </source>
</evidence>
<feature type="compositionally biased region" description="Basic and acidic residues" evidence="6">
    <location>
        <begin position="55"/>
        <end position="64"/>
    </location>
</feature>
<dbReference type="InterPro" id="IPR053924">
    <property type="entry name" value="RecX_HTH_2nd"/>
</dbReference>
<gene>
    <name evidence="5" type="primary">recX</name>
    <name evidence="8" type="ORF">GCM10022240_09530</name>
</gene>
<protein>
    <recommendedName>
        <fullName evidence="3 5">Regulatory protein RecX</fullName>
    </recommendedName>
</protein>
<evidence type="ECO:0000259" key="7">
    <source>
        <dbReference type="Pfam" id="PF02631"/>
    </source>
</evidence>